<dbReference type="GO" id="GO:0005886">
    <property type="term" value="C:plasma membrane"/>
    <property type="evidence" value="ECO:0007669"/>
    <property type="project" value="TreeGrafter"/>
</dbReference>
<keyword evidence="8" id="KW-1185">Reference proteome</keyword>
<dbReference type="AlphaFoldDB" id="A0A176VIL1"/>
<feature type="transmembrane region" description="Helical" evidence="5">
    <location>
        <begin position="52"/>
        <end position="77"/>
    </location>
</feature>
<comment type="subcellular location">
    <subcellularLocation>
        <location evidence="1">Membrane</location>
        <topology evidence="1">Single-pass membrane protein</topology>
    </subcellularLocation>
</comment>
<keyword evidence="3 5" id="KW-1133">Transmembrane helix</keyword>
<evidence type="ECO:0000313" key="8">
    <source>
        <dbReference type="Proteomes" id="UP000077202"/>
    </source>
</evidence>
<keyword evidence="2 5" id="KW-0812">Transmembrane</keyword>
<evidence type="ECO:0000313" key="7">
    <source>
        <dbReference type="EMBL" id="OAE20243.1"/>
    </source>
</evidence>
<evidence type="ECO:0000256" key="1">
    <source>
        <dbReference type="ARBA" id="ARBA00004167"/>
    </source>
</evidence>
<keyword evidence="4 5" id="KW-0472">Membrane</keyword>
<protein>
    <recommendedName>
        <fullName evidence="6">Late embryogenesis abundant protein LEA-2 subgroup domain-containing protein</fullName>
    </recommendedName>
</protein>
<evidence type="ECO:0000256" key="3">
    <source>
        <dbReference type="ARBA" id="ARBA00022989"/>
    </source>
</evidence>
<dbReference type="PANTHER" id="PTHR31234:SF2">
    <property type="entry name" value="OS05G0199100 PROTEIN"/>
    <property type="match status" value="1"/>
</dbReference>
<feature type="domain" description="Late embryogenesis abundant protein LEA-2 subgroup" evidence="6">
    <location>
        <begin position="110"/>
        <end position="212"/>
    </location>
</feature>
<dbReference type="EMBL" id="LVLJ01003657">
    <property type="protein sequence ID" value="OAE20243.1"/>
    <property type="molecule type" value="Genomic_DNA"/>
</dbReference>
<dbReference type="InterPro" id="IPR044839">
    <property type="entry name" value="NDR1-like"/>
</dbReference>
<sequence length="388" mass="43192">MGEGKMEEKANPSAPGGPQLAPPAYYGLKDQPLPYPATYQPKKRRNPCCCCFKWFCSILVILIVALGIAALIFWLVVRPKLPEYDVTNVRLTGLDTSVTSSQLNTQVAFTLDTYNPNKRMGFYYDDFYIEVKTLDLVLGKGSLPSFYQGHQNRTIVESVLQSDTIVLTSVDTTLLTSASASKMLLLYVKVDVNTRIKVGDFKTNKIKVKVRCVVEIDPTISTGSQILNNSCKLWPDRPAARSSLVSGMQLTPNAVPEAETHVRSGTVDLEHERAGEDRASLFSCTRAALEMAILYLLLSVVHCPTSGFVGFALDWRPNSSILRFRFLEGVVAETEGIDYLHSGSDDYEEERIMVFGNRSRLDLSHKESDFLTVFFLSVFVSPRISSLD</sequence>
<comment type="caution">
    <text evidence="7">The sequence shown here is derived from an EMBL/GenBank/DDBJ whole genome shotgun (WGS) entry which is preliminary data.</text>
</comment>
<gene>
    <name evidence="7" type="ORF">AXG93_3960s1340</name>
</gene>
<evidence type="ECO:0000256" key="5">
    <source>
        <dbReference type="SAM" id="Phobius"/>
    </source>
</evidence>
<dbReference type="Pfam" id="PF03168">
    <property type="entry name" value="LEA_2"/>
    <property type="match status" value="1"/>
</dbReference>
<dbReference type="GO" id="GO:0098542">
    <property type="term" value="P:defense response to other organism"/>
    <property type="evidence" value="ECO:0007669"/>
    <property type="project" value="InterPro"/>
</dbReference>
<evidence type="ECO:0000256" key="4">
    <source>
        <dbReference type="ARBA" id="ARBA00023136"/>
    </source>
</evidence>
<dbReference type="Proteomes" id="UP000077202">
    <property type="component" value="Unassembled WGS sequence"/>
</dbReference>
<accession>A0A176VIL1</accession>
<proteinExistence type="predicted"/>
<reference evidence="7" key="1">
    <citation type="submission" date="2016-03" db="EMBL/GenBank/DDBJ databases">
        <title>Mechanisms controlling the formation of the plant cell surface in tip-growing cells are functionally conserved among land plants.</title>
        <authorList>
            <person name="Honkanen S."/>
            <person name="Jones V.A."/>
            <person name="Morieri G."/>
            <person name="Champion C."/>
            <person name="Hetherington A.J."/>
            <person name="Kelly S."/>
            <person name="Saint-Marcoux D."/>
            <person name="Proust H."/>
            <person name="Prescott H."/>
            <person name="Dolan L."/>
        </authorList>
    </citation>
    <scope>NUCLEOTIDE SEQUENCE [LARGE SCALE GENOMIC DNA]</scope>
    <source>
        <tissue evidence="7">Whole gametophyte</tissue>
    </source>
</reference>
<name>A0A176VIL1_MARPO</name>
<dbReference type="PANTHER" id="PTHR31234">
    <property type="entry name" value="LATE EMBRYOGENESIS ABUNDANT (LEA) HYDROXYPROLINE-RICH GLYCOPROTEIN FAMILY"/>
    <property type="match status" value="1"/>
</dbReference>
<evidence type="ECO:0000256" key="2">
    <source>
        <dbReference type="ARBA" id="ARBA00022692"/>
    </source>
</evidence>
<organism evidence="7 8">
    <name type="scientific">Marchantia polymorpha subsp. ruderalis</name>
    <dbReference type="NCBI Taxonomy" id="1480154"/>
    <lineage>
        <taxon>Eukaryota</taxon>
        <taxon>Viridiplantae</taxon>
        <taxon>Streptophyta</taxon>
        <taxon>Embryophyta</taxon>
        <taxon>Marchantiophyta</taxon>
        <taxon>Marchantiopsida</taxon>
        <taxon>Marchantiidae</taxon>
        <taxon>Marchantiales</taxon>
        <taxon>Marchantiaceae</taxon>
        <taxon>Marchantia</taxon>
    </lineage>
</organism>
<evidence type="ECO:0000259" key="6">
    <source>
        <dbReference type="Pfam" id="PF03168"/>
    </source>
</evidence>
<dbReference type="InterPro" id="IPR004864">
    <property type="entry name" value="LEA_2"/>
</dbReference>